<feature type="transmembrane region" description="Helical" evidence="6">
    <location>
        <begin position="93"/>
        <end position="113"/>
    </location>
</feature>
<protein>
    <submittedName>
        <fullName evidence="7">Geranylgeranylglycerol-phosphate geranylgeranyltransferase</fullName>
    </submittedName>
</protein>
<evidence type="ECO:0000256" key="3">
    <source>
        <dbReference type="ARBA" id="ARBA00022692"/>
    </source>
</evidence>
<dbReference type="PROSITE" id="PS51257">
    <property type="entry name" value="PROKAR_LIPOPROTEIN"/>
    <property type="match status" value="1"/>
</dbReference>
<evidence type="ECO:0000256" key="1">
    <source>
        <dbReference type="ARBA" id="ARBA00004141"/>
    </source>
</evidence>
<feature type="transmembrane region" description="Helical" evidence="6">
    <location>
        <begin position="295"/>
        <end position="313"/>
    </location>
</feature>
<sequence length="316" mass="36316">MKLIIAFFRLTRWPNLLFIVITQILFYSCVYLPLLHAQTSNPTQHQTLFILLCVASVCIAAAGYIINDYFDIKIDIVNKPDKIIVNKIIKRRWAIVWHFILSTIGILLSIYIGYTLHEWIVISINFLCVIALWFYSTTFKRKLLSGNIIIAALTAWVILVVYFFVGAEIFSLKGWYNASNNFNSSKLFKITMVYAAFAFITTLIREVVKDLEDMDGDRKYHCNTMPIAWGVPAAKVFTAVWLCVTIAALAVIQLYAWQLGYWLAAVYLLVLVIAPAIVIIYKLSKAYTVAHYHTISNWVKLLMLFGILSMLFFKFM</sequence>
<evidence type="ECO:0000256" key="4">
    <source>
        <dbReference type="ARBA" id="ARBA00022989"/>
    </source>
</evidence>
<evidence type="ECO:0000256" key="2">
    <source>
        <dbReference type="ARBA" id="ARBA00022475"/>
    </source>
</evidence>
<dbReference type="Proteomes" id="UP001595907">
    <property type="component" value="Unassembled WGS sequence"/>
</dbReference>
<proteinExistence type="predicted"/>
<gene>
    <name evidence="7" type="ORF">ACFOWM_01425</name>
</gene>
<name>A0ABV8QMI9_9BACT</name>
<dbReference type="PANTHER" id="PTHR42723">
    <property type="entry name" value="CHLOROPHYLL SYNTHASE"/>
    <property type="match status" value="1"/>
</dbReference>
<feature type="transmembrane region" description="Helical" evidence="6">
    <location>
        <begin position="48"/>
        <end position="72"/>
    </location>
</feature>
<keyword evidence="5 6" id="KW-0472">Membrane</keyword>
<dbReference type="InterPro" id="IPR050475">
    <property type="entry name" value="Prenyltransferase_related"/>
</dbReference>
<comment type="subcellular location">
    <subcellularLocation>
        <location evidence="1">Membrane</location>
        <topology evidence="1">Multi-pass membrane protein</topology>
    </subcellularLocation>
</comment>
<accession>A0ABV8QMI9</accession>
<organism evidence="7 8">
    <name type="scientific">Ferruginibacter yonginensis</name>
    <dbReference type="NCBI Taxonomy" id="1310416"/>
    <lineage>
        <taxon>Bacteria</taxon>
        <taxon>Pseudomonadati</taxon>
        <taxon>Bacteroidota</taxon>
        <taxon>Chitinophagia</taxon>
        <taxon>Chitinophagales</taxon>
        <taxon>Chitinophagaceae</taxon>
        <taxon>Ferruginibacter</taxon>
    </lineage>
</organism>
<keyword evidence="3 6" id="KW-0812">Transmembrane</keyword>
<keyword evidence="2" id="KW-1003">Cell membrane</keyword>
<evidence type="ECO:0000313" key="8">
    <source>
        <dbReference type="Proteomes" id="UP001595907"/>
    </source>
</evidence>
<evidence type="ECO:0000256" key="6">
    <source>
        <dbReference type="SAM" id="Phobius"/>
    </source>
</evidence>
<feature type="transmembrane region" description="Helical" evidence="6">
    <location>
        <begin position="261"/>
        <end position="283"/>
    </location>
</feature>
<dbReference type="InterPro" id="IPR044878">
    <property type="entry name" value="UbiA_sf"/>
</dbReference>
<comment type="caution">
    <text evidence="7">The sequence shown here is derived from an EMBL/GenBank/DDBJ whole genome shotgun (WGS) entry which is preliminary data.</text>
</comment>
<feature type="transmembrane region" description="Helical" evidence="6">
    <location>
        <begin position="16"/>
        <end position="36"/>
    </location>
</feature>
<dbReference type="EMBL" id="JBHSCZ010000001">
    <property type="protein sequence ID" value="MFC4261525.1"/>
    <property type="molecule type" value="Genomic_DNA"/>
</dbReference>
<feature type="transmembrane region" description="Helical" evidence="6">
    <location>
        <begin position="187"/>
        <end position="208"/>
    </location>
</feature>
<dbReference type="Gene3D" id="1.10.357.140">
    <property type="entry name" value="UbiA prenyltransferase"/>
    <property type="match status" value="1"/>
</dbReference>
<feature type="transmembrane region" description="Helical" evidence="6">
    <location>
        <begin position="229"/>
        <end position="255"/>
    </location>
</feature>
<keyword evidence="8" id="KW-1185">Reference proteome</keyword>
<feature type="transmembrane region" description="Helical" evidence="6">
    <location>
        <begin position="148"/>
        <end position="167"/>
    </location>
</feature>
<reference evidence="8" key="1">
    <citation type="journal article" date="2019" name="Int. J. Syst. Evol. Microbiol.">
        <title>The Global Catalogue of Microorganisms (GCM) 10K type strain sequencing project: providing services to taxonomists for standard genome sequencing and annotation.</title>
        <authorList>
            <consortium name="The Broad Institute Genomics Platform"/>
            <consortium name="The Broad Institute Genome Sequencing Center for Infectious Disease"/>
            <person name="Wu L."/>
            <person name="Ma J."/>
        </authorList>
    </citation>
    <scope>NUCLEOTIDE SEQUENCE [LARGE SCALE GENOMIC DNA]</scope>
    <source>
        <strain evidence="8">CECT 8289</strain>
    </source>
</reference>
<dbReference type="Gene3D" id="1.20.120.1780">
    <property type="entry name" value="UbiA prenyltransferase"/>
    <property type="match status" value="1"/>
</dbReference>
<evidence type="ECO:0000313" key="7">
    <source>
        <dbReference type="EMBL" id="MFC4261525.1"/>
    </source>
</evidence>
<evidence type="ECO:0000256" key="5">
    <source>
        <dbReference type="ARBA" id="ARBA00023136"/>
    </source>
</evidence>
<dbReference type="Pfam" id="PF01040">
    <property type="entry name" value="UbiA"/>
    <property type="match status" value="1"/>
</dbReference>
<keyword evidence="4 6" id="KW-1133">Transmembrane helix</keyword>
<dbReference type="PANTHER" id="PTHR42723:SF1">
    <property type="entry name" value="CHLOROPHYLL SYNTHASE, CHLOROPLASTIC"/>
    <property type="match status" value="1"/>
</dbReference>
<feature type="transmembrane region" description="Helical" evidence="6">
    <location>
        <begin position="119"/>
        <end position="136"/>
    </location>
</feature>
<dbReference type="InterPro" id="IPR000537">
    <property type="entry name" value="UbiA_prenyltransferase"/>
</dbReference>
<dbReference type="CDD" id="cd13961">
    <property type="entry name" value="PT_UbiA_DGGGPS"/>
    <property type="match status" value="1"/>
</dbReference>
<dbReference type="RefSeq" id="WP_379706029.1">
    <property type="nucleotide sequence ID" value="NZ_JBHSCZ010000001.1"/>
</dbReference>